<dbReference type="InterPro" id="IPR013954">
    <property type="entry name" value="PNK3P"/>
</dbReference>
<dbReference type="Gene3D" id="3.40.50.300">
    <property type="entry name" value="P-loop containing nucleotide triphosphate hydrolases"/>
    <property type="match status" value="1"/>
</dbReference>
<dbReference type="GO" id="GO:0006281">
    <property type="term" value="P:DNA repair"/>
    <property type="evidence" value="ECO:0007669"/>
    <property type="project" value="TreeGrafter"/>
</dbReference>
<dbReference type="Gene3D" id="3.40.50.1000">
    <property type="entry name" value="HAD superfamily/HAD-like"/>
    <property type="match status" value="1"/>
</dbReference>
<accession>A0A4S4N0Y4</accession>
<evidence type="ECO:0000313" key="2">
    <source>
        <dbReference type="Proteomes" id="UP000308730"/>
    </source>
</evidence>
<organism evidence="1 2">
    <name type="scientific">Antrodiella citrinella</name>
    <dbReference type="NCBI Taxonomy" id="2447956"/>
    <lineage>
        <taxon>Eukaryota</taxon>
        <taxon>Fungi</taxon>
        <taxon>Dikarya</taxon>
        <taxon>Basidiomycota</taxon>
        <taxon>Agaricomycotina</taxon>
        <taxon>Agaricomycetes</taxon>
        <taxon>Polyporales</taxon>
        <taxon>Steccherinaceae</taxon>
        <taxon>Antrodiella</taxon>
    </lineage>
</organism>
<dbReference type="SUPFAM" id="SSF56784">
    <property type="entry name" value="HAD-like"/>
    <property type="match status" value="1"/>
</dbReference>
<dbReference type="Pfam" id="PF13671">
    <property type="entry name" value="AAA_33"/>
    <property type="match status" value="1"/>
</dbReference>
<dbReference type="AlphaFoldDB" id="A0A4S4N0Y4"/>
<dbReference type="InterPro" id="IPR027417">
    <property type="entry name" value="P-loop_NTPase"/>
</dbReference>
<comment type="caution">
    <text evidence="1">The sequence shown here is derived from an EMBL/GenBank/DDBJ whole genome shotgun (WGS) entry which is preliminary data.</text>
</comment>
<dbReference type="GO" id="GO:0046403">
    <property type="term" value="F:polynucleotide 3'-phosphatase activity"/>
    <property type="evidence" value="ECO:0007669"/>
    <property type="project" value="TreeGrafter"/>
</dbReference>
<name>A0A4S4N0Y4_9APHY</name>
<dbReference type="SUPFAM" id="SSF52540">
    <property type="entry name" value="P-loop containing nucleoside triphosphate hydrolases"/>
    <property type="match status" value="1"/>
</dbReference>
<dbReference type="GO" id="GO:0003690">
    <property type="term" value="F:double-stranded DNA binding"/>
    <property type="evidence" value="ECO:0007669"/>
    <property type="project" value="TreeGrafter"/>
</dbReference>
<evidence type="ECO:0000313" key="1">
    <source>
        <dbReference type="EMBL" id="THH31361.1"/>
    </source>
</evidence>
<dbReference type="GO" id="GO:0046404">
    <property type="term" value="F:ATP-dependent polydeoxyribonucleotide 5'-hydroxyl-kinase activity"/>
    <property type="evidence" value="ECO:0007669"/>
    <property type="project" value="TreeGrafter"/>
</dbReference>
<reference evidence="1 2" key="1">
    <citation type="submission" date="2019-02" db="EMBL/GenBank/DDBJ databases">
        <title>Genome sequencing of the rare red list fungi Antrodiella citrinella (Flaviporus citrinellus).</title>
        <authorList>
            <person name="Buettner E."/>
            <person name="Kellner H."/>
        </authorList>
    </citation>
    <scope>NUCLEOTIDE SEQUENCE [LARGE SCALE GENOMIC DNA]</scope>
    <source>
        <strain evidence="1 2">DSM 108506</strain>
    </source>
</reference>
<dbReference type="InterPro" id="IPR036412">
    <property type="entry name" value="HAD-like_sf"/>
</dbReference>
<dbReference type="PANTHER" id="PTHR12083:SF9">
    <property type="entry name" value="BIFUNCTIONAL POLYNUCLEOTIDE PHOSPHATASE_KINASE"/>
    <property type="match status" value="1"/>
</dbReference>
<dbReference type="EMBL" id="SGPM01000049">
    <property type="protein sequence ID" value="THH31361.1"/>
    <property type="molecule type" value="Genomic_DNA"/>
</dbReference>
<dbReference type="FunFam" id="3.40.50.300:FF:000737">
    <property type="entry name" value="Bifunctional polynucleotide phosphatase/kinase"/>
    <property type="match status" value="1"/>
</dbReference>
<dbReference type="NCBIfam" id="TIGR01662">
    <property type="entry name" value="HAD-SF-IIIA"/>
    <property type="match status" value="1"/>
</dbReference>
<dbReference type="NCBIfam" id="TIGR01664">
    <property type="entry name" value="DNA-3'-Pase"/>
    <property type="match status" value="1"/>
</dbReference>
<evidence type="ECO:0008006" key="3">
    <source>
        <dbReference type="Google" id="ProtNLM"/>
    </source>
</evidence>
<dbReference type="OrthoDB" id="19045at2759"/>
<keyword evidence="2" id="KW-1185">Reference proteome</keyword>
<dbReference type="Proteomes" id="UP000308730">
    <property type="component" value="Unassembled WGS sequence"/>
</dbReference>
<dbReference type="Pfam" id="PF08645">
    <property type="entry name" value="PNK3P"/>
    <property type="match status" value="1"/>
</dbReference>
<dbReference type="InterPro" id="IPR006549">
    <property type="entry name" value="HAD-SF_hydro_IIIA"/>
</dbReference>
<proteinExistence type="predicted"/>
<protein>
    <recommendedName>
        <fullName evidence="3">PNK FHA domain-containing protein</fullName>
    </recommendedName>
</protein>
<gene>
    <name evidence="1" type="ORF">EUX98_g2820</name>
</gene>
<sequence length="555" mass="62951">MIFTAYVILRQIISRWKAWEPSRRSQSSSKLIRLRRELGEGVYGDCACMRTSQPPVDAPAHSKPVEQGRWDFMRSIHMFSVPEAFMTAKKESAKSSETGHNGGIRTAVNTLQAYPIHPVSGIYTWIRNGFSTRAKSRCQWFPIAKTTSAGRSICDRSIEKDHKGVSHLRQTRDGCTNRFKLSLASLVSKVACFDLDGCLIESSFGTGKKAMRGSSSSAPAFKWWRPVVSAKLKEVHDHGYTVVIITNQALRGKTAIADWKLKIPVFAAALPEVPFHIYAATAKDKYRKPIPGMWYELEAEFGKDNVHIDKKQSFFIGDAAGRKSDHAGTDRKWALNVDIPFLTPEEYFLKLPAAKYELKGFHVSSLPQNLPAIVPSTPLIQTSSPKKQEIVLFVGFPSLGKSSFYRKHFEPSGYVHVNQDTLGNRNKCIKVVQECLQDGVSCVVDNTNRDKQTRSYYVELAKRHDVPVRCIHFKGSFDLAWHNNLYRAYNAPPSVLLREPKRDVLPYAAFSNYQQTYEPPALSEGFSEMRQVNWVFEGTEEERRRWSMWLQVDGK</sequence>
<dbReference type="InterPro" id="IPR006551">
    <property type="entry name" value="Polynucleotide_phosphatase"/>
</dbReference>
<dbReference type="InterPro" id="IPR023214">
    <property type="entry name" value="HAD_sf"/>
</dbReference>
<dbReference type="PANTHER" id="PTHR12083">
    <property type="entry name" value="BIFUNCTIONAL POLYNUCLEOTIDE PHOSPHATASE/KINASE"/>
    <property type="match status" value="1"/>
</dbReference>